<dbReference type="EMBL" id="CM042890">
    <property type="protein sequence ID" value="KAI4312157.1"/>
    <property type="molecule type" value="Genomic_DNA"/>
</dbReference>
<gene>
    <name evidence="1" type="ORF">MLD38_037000</name>
</gene>
<name>A0ACB9LLU1_9MYRT</name>
<evidence type="ECO:0000313" key="2">
    <source>
        <dbReference type="Proteomes" id="UP001057402"/>
    </source>
</evidence>
<keyword evidence="2" id="KW-1185">Reference proteome</keyword>
<comment type="caution">
    <text evidence="1">The sequence shown here is derived from an EMBL/GenBank/DDBJ whole genome shotgun (WGS) entry which is preliminary data.</text>
</comment>
<evidence type="ECO:0000313" key="1">
    <source>
        <dbReference type="EMBL" id="KAI4312157.1"/>
    </source>
</evidence>
<reference evidence="2" key="1">
    <citation type="journal article" date="2023" name="Front. Plant Sci.">
        <title>Chromosomal-level genome assembly of Melastoma candidum provides insights into trichome evolution.</title>
        <authorList>
            <person name="Zhong Y."/>
            <person name="Wu W."/>
            <person name="Sun C."/>
            <person name="Zou P."/>
            <person name="Liu Y."/>
            <person name="Dai S."/>
            <person name="Zhou R."/>
        </authorList>
    </citation>
    <scope>NUCLEOTIDE SEQUENCE [LARGE SCALE GENOMIC DNA]</scope>
</reference>
<sequence>MHYFLGFEIHQENDGIFFNQKKYATDLLKKFRMNEAKSVPTPLVANLKLVKDDGSDAADATLFRSIIGSLLYLSTSHPDLMFAASYLSRFMQSPSQIHLCAAKRVLRYVKGTVDFSIRFVKNKSSNLQGFCDSDWTGSIEDSKSTSGFSFSFGSGVFAWNSKKQEVVAQSSAEAVCFSCSGQQSSDLVEKSS</sequence>
<accession>A0ACB9LLU1</accession>
<organism evidence="1 2">
    <name type="scientific">Melastoma candidum</name>
    <dbReference type="NCBI Taxonomy" id="119954"/>
    <lineage>
        <taxon>Eukaryota</taxon>
        <taxon>Viridiplantae</taxon>
        <taxon>Streptophyta</taxon>
        <taxon>Embryophyta</taxon>
        <taxon>Tracheophyta</taxon>
        <taxon>Spermatophyta</taxon>
        <taxon>Magnoliopsida</taxon>
        <taxon>eudicotyledons</taxon>
        <taxon>Gunneridae</taxon>
        <taxon>Pentapetalae</taxon>
        <taxon>rosids</taxon>
        <taxon>malvids</taxon>
        <taxon>Myrtales</taxon>
        <taxon>Melastomataceae</taxon>
        <taxon>Melastomatoideae</taxon>
        <taxon>Melastomateae</taxon>
        <taxon>Melastoma</taxon>
    </lineage>
</organism>
<protein>
    <submittedName>
        <fullName evidence="1">Uncharacterized protein</fullName>
    </submittedName>
</protein>
<proteinExistence type="predicted"/>
<dbReference type="Proteomes" id="UP001057402">
    <property type="component" value="Chromosome 11"/>
</dbReference>